<evidence type="ECO:0000256" key="2">
    <source>
        <dbReference type="ARBA" id="ARBA00035880"/>
    </source>
</evidence>
<dbReference type="Proteomes" id="UP000466187">
    <property type="component" value="Chromosome"/>
</dbReference>
<reference evidence="9 10" key="1">
    <citation type="journal article" date="2019" name="Emerg. Microbes Infect.">
        <title>Comprehensive subspecies identification of 175 nontuberculous mycobacteria species based on 7547 genomic profiles.</title>
        <authorList>
            <person name="Matsumoto Y."/>
            <person name="Kinjo T."/>
            <person name="Motooka D."/>
            <person name="Nabeya D."/>
            <person name="Jung N."/>
            <person name="Uechi K."/>
            <person name="Horii T."/>
            <person name="Iida T."/>
            <person name="Fujita J."/>
            <person name="Nakamura S."/>
        </authorList>
    </citation>
    <scope>NUCLEOTIDE SEQUENCE [LARGE SCALE GENOMIC DNA]</scope>
    <source>
        <strain evidence="9 10">JCM 12688</strain>
    </source>
</reference>
<evidence type="ECO:0000256" key="5">
    <source>
        <dbReference type="ARBA" id="ARBA00038894"/>
    </source>
</evidence>
<evidence type="ECO:0000259" key="8">
    <source>
        <dbReference type="Pfam" id="PF03061"/>
    </source>
</evidence>
<dbReference type="EMBL" id="AP022608">
    <property type="protein sequence ID" value="BBZ16556.1"/>
    <property type="molecule type" value="Genomic_DNA"/>
</dbReference>
<accession>A0A7I7WFY9</accession>
<dbReference type="PANTHER" id="PTHR43240">
    <property type="entry name" value="1,4-DIHYDROXY-2-NAPHTHOYL-COA THIOESTERASE 1"/>
    <property type="match status" value="1"/>
</dbReference>
<sequence>MSFRMTAPRSLRELFDQLGLAEVPSTDDSVIMEMPVDERTVNTAGGLQGGLIATMADVTAGQLAARATPFGHAIATTDLFIRYLRPIKVGPARAIARILRTGKRSVVVQVDIYRANDDQIGATATVNFAAVD</sequence>
<comment type="catalytic activity">
    <reaction evidence="2">
        <text>a fatty acyl-CoA + H2O = a fatty acid + CoA + H(+)</text>
        <dbReference type="Rhea" id="RHEA:16781"/>
        <dbReference type="ChEBI" id="CHEBI:15377"/>
        <dbReference type="ChEBI" id="CHEBI:15378"/>
        <dbReference type="ChEBI" id="CHEBI:28868"/>
        <dbReference type="ChEBI" id="CHEBI:57287"/>
        <dbReference type="ChEBI" id="CHEBI:77636"/>
        <dbReference type="EC" id="3.1.2.20"/>
    </reaction>
</comment>
<dbReference type="PANTHER" id="PTHR43240:SF20">
    <property type="entry name" value="MEDIUM_LONG-CHAIN ACYL-COA THIOESTERASE YIGI"/>
    <property type="match status" value="1"/>
</dbReference>
<dbReference type="InterPro" id="IPR029069">
    <property type="entry name" value="HotDog_dom_sf"/>
</dbReference>
<evidence type="ECO:0000256" key="3">
    <source>
        <dbReference type="ARBA" id="ARBA00036002"/>
    </source>
</evidence>
<dbReference type="InterPro" id="IPR006683">
    <property type="entry name" value="Thioestr_dom"/>
</dbReference>
<dbReference type="InterPro" id="IPR003736">
    <property type="entry name" value="PAAI_dom"/>
</dbReference>
<proteinExistence type="inferred from homology"/>
<dbReference type="AlphaFoldDB" id="A0A7I7WFY9"/>
<comment type="similarity">
    <text evidence="4">Belongs to the YigI thioesterase family.</text>
</comment>
<keyword evidence="1" id="KW-0378">Hydrolase</keyword>
<protein>
    <recommendedName>
        <fullName evidence="6">Medium/long-chain acyl-CoA thioesterase YigI</fullName>
        <ecNumber evidence="5">3.1.2.20</ecNumber>
    </recommendedName>
</protein>
<evidence type="ECO:0000256" key="4">
    <source>
        <dbReference type="ARBA" id="ARBA00038381"/>
    </source>
</evidence>
<evidence type="ECO:0000313" key="9">
    <source>
        <dbReference type="EMBL" id="BBZ16556.1"/>
    </source>
</evidence>
<evidence type="ECO:0000256" key="7">
    <source>
        <dbReference type="ARBA" id="ARBA00048062"/>
    </source>
</evidence>
<comment type="catalytic activity">
    <reaction evidence="3">
        <text>a long-chain fatty acyl-CoA + H2O = a long-chain fatty acid + CoA + H(+)</text>
        <dbReference type="Rhea" id="RHEA:67680"/>
        <dbReference type="ChEBI" id="CHEBI:15377"/>
        <dbReference type="ChEBI" id="CHEBI:15378"/>
        <dbReference type="ChEBI" id="CHEBI:57287"/>
        <dbReference type="ChEBI" id="CHEBI:57560"/>
        <dbReference type="ChEBI" id="CHEBI:83139"/>
    </reaction>
</comment>
<comment type="catalytic activity">
    <reaction evidence="7">
        <text>a medium-chain fatty acyl-CoA + H2O = a medium-chain fatty acid + CoA + H(+)</text>
        <dbReference type="Rhea" id="RHEA:68184"/>
        <dbReference type="ChEBI" id="CHEBI:15377"/>
        <dbReference type="ChEBI" id="CHEBI:15378"/>
        <dbReference type="ChEBI" id="CHEBI:57287"/>
        <dbReference type="ChEBI" id="CHEBI:59558"/>
        <dbReference type="ChEBI" id="CHEBI:90546"/>
    </reaction>
</comment>
<evidence type="ECO:0000313" key="10">
    <source>
        <dbReference type="Proteomes" id="UP000466187"/>
    </source>
</evidence>
<dbReference type="Gene3D" id="3.10.129.10">
    <property type="entry name" value="Hotdog Thioesterase"/>
    <property type="match status" value="1"/>
</dbReference>
<dbReference type="SUPFAM" id="SSF54637">
    <property type="entry name" value="Thioesterase/thiol ester dehydrase-isomerase"/>
    <property type="match status" value="1"/>
</dbReference>
<dbReference type="KEGG" id="mgad:MGAD_08910"/>
<gene>
    <name evidence="9" type="ORF">MGAD_08910</name>
</gene>
<organism evidence="9 10">
    <name type="scientific">Mycolicibacterium gadium</name>
    <name type="common">Mycobacterium gadium</name>
    <dbReference type="NCBI Taxonomy" id="1794"/>
    <lineage>
        <taxon>Bacteria</taxon>
        <taxon>Bacillati</taxon>
        <taxon>Actinomycetota</taxon>
        <taxon>Actinomycetes</taxon>
        <taxon>Mycobacteriales</taxon>
        <taxon>Mycobacteriaceae</taxon>
        <taxon>Mycolicibacterium</taxon>
    </lineage>
</organism>
<evidence type="ECO:0000256" key="1">
    <source>
        <dbReference type="ARBA" id="ARBA00022801"/>
    </source>
</evidence>
<dbReference type="CDD" id="cd03443">
    <property type="entry name" value="PaaI_thioesterase"/>
    <property type="match status" value="1"/>
</dbReference>
<dbReference type="NCBIfam" id="TIGR00369">
    <property type="entry name" value="unchar_dom_1"/>
    <property type="match status" value="1"/>
</dbReference>
<name>A0A7I7WFY9_MYCGU</name>
<feature type="domain" description="Thioesterase" evidence="8">
    <location>
        <begin position="49"/>
        <end position="118"/>
    </location>
</feature>
<dbReference type="GO" id="GO:0047617">
    <property type="term" value="F:fatty acyl-CoA hydrolase activity"/>
    <property type="evidence" value="ECO:0007669"/>
    <property type="project" value="UniProtKB-EC"/>
</dbReference>
<dbReference type="Pfam" id="PF03061">
    <property type="entry name" value="4HBT"/>
    <property type="match status" value="1"/>
</dbReference>
<dbReference type="EC" id="3.1.2.20" evidence="5"/>
<evidence type="ECO:0000256" key="6">
    <source>
        <dbReference type="ARBA" id="ARBA00040062"/>
    </source>
</evidence>